<dbReference type="PANTHER" id="PTHR38448:SF1">
    <property type="entry name" value="YLBF FAMILY REGULATOR"/>
    <property type="match status" value="1"/>
</dbReference>
<dbReference type="Gene3D" id="1.20.1500.10">
    <property type="entry name" value="YheA/YmcA-like"/>
    <property type="match status" value="1"/>
</dbReference>
<dbReference type="EMBL" id="CP110509">
    <property type="protein sequence ID" value="WMB27664.1"/>
    <property type="molecule type" value="Genomic_DNA"/>
</dbReference>
<gene>
    <name evidence="1" type="ORF">N1496_05955</name>
</gene>
<dbReference type="PIRSF" id="PIRSF021287">
    <property type="entry name" value="Biofilm_formation_YmcA"/>
    <property type="match status" value="1"/>
</dbReference>
<keyword evidence="2" id="KW-1185">Reference proteome</keyword>
<dbReference type="InterPro" id="IPR010368">
    <property type="entry name" value="Com_YlbF"/>
</dbReference>
<dbReference type="RefSeq" id="WP_018366453.1">
    <property type="nucleotide sequence ID" value="NZ_CP110509.1"/>
</dbReference>
<dbReference type="InterPro" id="IPR016783">
    <property type="entry name" value="Biofilm_formation_YmcA"/>
</dbReference>
<dbReference type="InterPro" id="IPR052767">
    <property type="entry name" value="Bact_com_dev_regulator"/>
</dbReference>
<organism evidence="1 2">
    <name type="scientific">Streptococcus didelphis</name>
    <dbReference type="NCBI Taxonomy" id="102886"/>
    <lineage>
        <taxon>Bacteria</taxon>
        <taxon>Bacillati</taxon>
        <taxon>Bacillota</taxon>
        <taxon>Bacilli</taxon>
        <taxon>Lactobacillales</taxon>
        <taxon>Streptococcaceae</taxon>
        <taxon>Streptococcus</taxon>
    </lineage>
</organism>
<dbReference type="PANTHER" id="PTHR38448">
    <property type="entry name" value="REGULATORY PROTEIN YLBF-RELATED"/>
    <property type="match status" value="1"/>
</dbReference>
<dbReference type="Proteomes" id="UP001238096">
    <property type="component" value="Chromosome"/>
</dbReference>
<proteinExistence type="predicted"/>
<dbReference type="SUPFAM" id="SSF158622">
    <property type="entry name" value="YheA/YmcA-like"/>
    <property type="match status" value="1"/>
</dbReference>
<reference evidence="2" key="1">
    <citation type="submission" date="2022-10" db="EMBL/GenBank/DDBJ databases">
        <title>Streptococcus didelphis as causative of fatal infections in opossums (Didelphis albiventris).</title>
        <authorList>
            <person name="Breyer G.M."/>
            <person name="Da Silva M.E.R.J."/>
            <person name="Siqueira F.M."/>
        </authorList>
    </citation>
    <scope>NUCLEOTIDE SEQUENCE [LARGE SCALE GENOMIC DNA]</scope>
    <source>
        <strain evidence="2">LBVP101/21</strain>
    </source>
</reference>
<sequence length="117" mass="13839">MTVYNDSLKRLTRLIKSHESVISYKKIEKEINHIKTFKKEVYVMKKNQQNAVLFQQISKPEAAKQSRNLAIETEEGLNKEPIINDFRSKMQDASDLIQYITKTIEYKMNEELRNDKS</sequence>
<name>A0ABY9LFF9_9STRE</name>
<protein>
    <submittedName>
        <fullName evidence="1">YlbF family regulator</fullName>
    </submittedName>
</protein>
<evidence type="ECO:0000313" key="2">
    <source>
        <dbReference type="Proteomes" id="UP001238096"/>
    </source>
</evidence>
<accession>A0ABY9LFF9</accession>
<dbReference type="Pfam" id="PF06133">
    <property type="entry name" value="Com_YlbF"/>
    <property type="match status" value="1"/>
</dbReference>
<evidence type="ECO:0000313" key="1">
    <source>
        <dbReference type="EMBL" id="WMB27664.1"/>
    </source>
</evidence>
<dbReference type="InterPro" id="IPR023378">
    <property type="entry name" value="YheA/YmcA-like_dom_sf"/>
</dbReference>